<keyword evidence="9" id="KW-1185">Reference proteome</keyword>
<dbReference type="SMART" id="SM00356">
    <property type="entry name" value="ZnF_C3H1"/>
    <property type="match status" value="1"/>
</dbReference>
<dbReference type="GeneID" id="40321167"/>
<dbReference type="InterPro" id="IPR000571">
    <property type="entry name" value="Znf_CCCH"/>
</dbReference>
<feature type="coiled-coil region" evidence="5">
    <location>
        <begin position="161"/>
        <end position="195"/>
    </location>
</feature>
<dbReference type="RefSeq" id="XP_029225480.1">
    <property type="nucleotide sequence ID" value="XM_029374421.1"/>
</dbReference>
<evidence type="ECO:0000256" key="6">
    <source>
        <dbReference type="SAM" id="MobiDB-lite"/>
    </source>
</evidence>
<feature type="zinc finger region" description="C3H1-type" evidence="4">
    <location>
        <begin position="67"/>
        <end position="93"/>
    </location>
</feature>
<evidence type="ECO:0000256" key="3">
    <source>
        <dbReference type="ARBA" id="ARBA00022833"/>
    </source>
</evidence>
<dbReference type="EMBL" id="MKKU01000595">
    <property type="protein sequence ID" value="RNF06528.1"/>
    <property type="molecule type" value="Genomic_DNA"/>
</dbReference>
<feature type="region of interest" description="Disordered" evidence="6">
    <location>
        <begin position="1"/>
        <end position="22"/>
    </location>
</feature>
<dbReference type="Proteomes" id="UP000284403">
    <property type="component" value="Unassembled WGS sequence"/>
</dbReference>
<evidence type="ECO:0000313" key="8">
    <source>
        <dbReference type="EMBL" id="RNF06528.1"/>
    </source>
</evidence>
<keyword evidence="2 4" id="KW-0863">Zinc-finger</keyword>
<comment type="caution">
    <text evidence="8">The sequence shown here is derived from an EMBL/GenBank/DDBJ whole genome shotgun (WGS) entry which is preliminary data.</text>
</comment>
<evidence type="ECO:0000313" key="9">
    <source>
        <dbReference type="Proteomes" id="UP000284403"/>
    </source>
</evidence>
<dbReference type="SUPFAM" id="SSF90229">
    <property type="entry name" value="CCCH zinc finger"/>
    <property type="match status" value="1"/>
</dbReference>
<dbReference type="InterPro" id="IPR036855">
    <property type="entry name" value="Znf_CCCH_sf"/>
</dbReference>
<dbReference type="FunFam" id="4.10.1000.10:FF:000003">
    <property type="entry name" value="Zinc finger CCCH domain-containing protein"/>
    <property type="match status" value="1"/>
</dbReference>
<keyword evidence="5" id="KW-0175">Coiled coil</keyword>
<dbReference type="Gene3D" id="4.10.1000.10">
    <property type="entry name" value="Zinc finger, CCCH-type"/>
    <property type="match status" value="1"/>
</dbReference>
<dbReference type="GO" id="GO:0010468">
    <property type="term" value="P:regulation of gene expression"/>
    <property type="evidence" value="ECO:0007669"/>
    <property type="project" value="UniProtKB-ARBA"/>
</dbReference>
<feature type="compositionally biased region" description="Polar residues" evidence="6">
    <location>
        <begin position="113"/>
        <end position="127"/>
    </location>
</feature>
<feature type="domain" description="C3H1-type" evidence="7">
    <location>
        <begin position="67"/>
        <end position="93"/>
    </location>
</feature>
<sequence length="264" mass="29210">MSFSVRAGNSPSSQRSSASQAYVSPKMLPQAVVRLNVPSFSLPTTEDSLNNGSLSFSTKKLGTNPTRYKTTMCRNWEAGNCNFKGCTFAHGVEELRAPMRVDRYGSPNPHSHAPTQGKTPPQYSSALSGPLASPRIEQLLEMLYAEVIRDRDLVTVHVEANRTLESLLKKEQALHEETRAQLEAERAKANELTRVVLQTSEALSLFLDSCTVNEKQRGRIAVLLDKLAVVVPEGDDARDKQEGEENRVEELLRALQQCQKSVDA</sequence>
<gene>
    <name evidence="8" type="ORF">Tco025E_07556</name>
</gene>
<feature type="region of interest" description="Disordered" evidence="6">
    <location>
        <begin position="101"/>
        <end position="129"/>
    </location>
</feature>
<evidence type="ECO:0000256" key="1">
    <source>
        <dbReference type="ARBA" id="ARBA00022723"/>
    </source>
</evidence>
<feature type="compositionally biased region" description="Low complexity" evidence="6">
    <location>
        <begin position="10"/>
        <end position="22"/>
    </location>
</feature>
<protein>
    <submittedName>
        <fullName evidence="8">Zinc finger-domain protein</fullName>
    </submittedName>
</protein>
<accession>A0A3R7KEV1</accession>
<evidence type="ECO:0000256" key="5">
    <source>
        <dbReference type="SAM" id="Coils"/>
    </source>
</evidence>
<dbReference type="GO" id="GO:0008270">
    <property type="term" value="F:zinc ion binding"/>
    <property type="evidence" value="ECO:0007669"/>
    <property type="project" value="UniProtKB-KW"/>
</dbReference>
<dbReference type="AlphaFoldDB" id="A0A3R7KEV1"/>
<organism evidence="8 9">
    <name type="scientific">Trypanosoma conorhini</name>
    <dbReference type="NCBI Taxonomy" id="83891"/>
    <lineage>
        <taxon>Eukaryota</taxon>
        <taxon>Discoba</taxon>
        <taxon>Euglenozoa</taxon>
        <taxon>Kinetoplastea</taxon>
        <taxon>Metakinetoplastina</taxon>
        <taxon>Trypanosomatida</taxon>
        <taxon>Trypanosomatidae</taxon>
        <taxon>Trypanosoma</taxon>
    </lineage>
</organism>
<proteinExistence type="predicted"/>
<evidence type="ECO:0000256" key="4">
    <source>
        <dbReference type="PROSITE-ProRule" id="PRU00723"/>
    </source>
</evidence>
<evidence type="ECO:0000256" key="2">
    <source>
        <dbReference type="ARBA" id="ARBA00022771"/>
    </source>
</evidence>
<name>A0A3R7KEV1_9TRYP</name>
<dbReference type="GO" id="GO:0051252">
    <property type="term" value="P:regulation of RNA metabolic process"/>
    <property type="evidence" value="ECO:0007669"/>
    <property type="project" value="UniProtKB-ARBA"/>
</dbReference>
<dbReference type="OrthoDB" id="410307at2759"/>
<keyword evidence="1 4" id="KW-0479">Metal-binding</keyword>
<evidence type="ECO:0000259" key="7">
    <source>
        <dbReference type="PROSITE" id="PS50103"/>
    </source>
</evidence>
<reference evidence="8 9" key="1">
    <citation type="journal article" date="2018" name="BMC Genomics">
        <title>Genomic comparison of Trypanosoma conorhini and Trypanosoma rangeli to Trypanosoma cruzi strains of high and low virulence.</title>
        <authorList>
            <person name="Bradwell K.R."/>
            <person name="Koparde V.N."/>
            <person name="Matveyev A.V."/>
            <person name="Serrano M.G."/>
            <person name="Alves J.M."/>
            <person name="Parikh H."/>
            <person name="Huang B."/>
            <person name="Lee V."/>
            <person name="Espinosa-Alvarez O."/>
            <person name="Ortiz P.A."/>
            <person name="Costa-Martins A.G."/>
            <person name="Teixeira M.M."/>
            <person name="Buck G.A."/>
        </authorList>
    </citation>
    <scope>NUCLEOTIDE SEQUENCE [LARGE SCALE GENOMIC DNA]</scope>
    <source>
        <strain evidence="8 9">025E</strain>
    </source>
</reference>
<keyword evidence="3 4" id="KW-0862">Zinc</keyword>
<dbReference type="PROSITE" id="PS50103">
    <property type="entry name" value="ZF_C3H1"/>
    <property type="match status" value="1"/>
</dbReference>